<keyword evidence="3" id="KW-1185">Reference proteome</keyword>
<dbReference type="PANTHER" id="PTHR34351">
    <property type="entry name" value="SLR1927 PROTEIN-RELATED"/>
    <property type="match status" value="1"/>
</dbReference>
<keyword evidence="1" id="KW-1133">Transmembrane helix</keyword>
<keyword evidence="1" id="KW-0472">Membrane</keyword>
<dbReference type="PANTHER" id="PTHR34351:SF1">
    <property type="entry name" value="SLR1927 PROTEIN"/>
    <property type="match status" value="1"/>
</dbReference>
<feature type="transmembrane region" description="Helical" evidence="1">
    <location>
        <begin position="72"/>
        <end position="93"/>
    </location>
</feature>
<name>A0ABT3TI36_9GAMM</name>
<evidence type="ECO:0000313" key="2">
    <source>
        <dbReference type="EMBL" id="MCX2981664.1"/>
    </source>
</evidence>
<dbReference type="EMBL" id="SHNN01000002">
    <property type="protein sequence ID" value="MCX2981664.1"/>
    <property type="molecule type" value="Genomic_DNA"/>
</dbReference>
<dbReference type="RefSeq" id="WP_279245662.1">
    <property type="nucleotide sequence ID" value="NZ_SHNN01000002.1"/>
</dbReference>
<gene>
    <name evidence="2" type="ORF">EYC98_12415</name>
</gene>
<evidence type="ECO:0000313" key="3">
    <source>
        <dbReference type="Proteomes" id="UP001143362"/>
    </source>
</evidence>
<feature type="transmembrane region" description="Helical" evidence="1">
    <location>
        <begin position="48"/>
        <end position="66"/>
    </location>
</feature>
<protein>
    <submittedName>
        <fullName evidence="2">DUF58 domain-containing protein</fullName>
    </submittedName>
</protein>
<comment type="caution">
    <text evidence="2">The sequence shown here is derived from an EMBL/GenBank/DDBJ whole genome shotgun (WGS) entry which is preliminary data.</text>
</comment>
<proteinExistence type="predicted"/>
<reference evidence="2" key="1">
    <citation type="submission" date="2019-02" db="EMBL/GenBank/DDBJ databases">
        <authorList>
            <person name="Li S.-H."/>
        </authorList>
    </citation>
    <scope>NUCLEOTIDE SEQUENCE</scope>
    <source>
        <strain evidence="2">IMCC14734</strain>
    </source>
</reference>
<organism evidence="2 3">
    <name type="scientific">Candidatus Litorirhabdus singularis</name>
    <dbReference type="NCBI Taxonomy" id="2518993"/>
    <lineage>
        <taxon>Bacteria</taxon>
        <taxon>Pseudomonadati</taxon>
        <taxon>Pseudomonadota</taxon>
        <taxon>Gammaproteobacteria</taxon>
        <taxon>Cellvibrionales</taxon>
        <taxon>Halieaceae</taxon>
        <taxon>Candidatus Litorirhabdus</taxon>
    </lineage>
</organism>
<evidence type="ECO:0000256" key="1">
    <source>
        <dbReference type="SAM" id="Phobius"/>
    </source>
</evidence>
<keyword evidence="1" id="KW-0812">Transmembrane</keyword>
<dbReference type="Proteomes" id="UP001143362">
    <property type="component" value="Unassembled WGS sequence"/>
</dbReference>
<accession>A0ABT3TI36</accession>
<sequence length="330" mass="37670">MNVSAPGPLQQLQTSARRRWKRWINRRIPPARSLTLDQKRIFIFPSRVGIFFLLTLLVMLVAAINYQNNMTFALTFLLANLFVIAVLHTFANLSGLTIKAVRANPVFAGQKAEFEIQLSRGAKRRHRALTLKWSDSDTVTVSLDEAQELSVKLYLRTSERGWHTPGRLLIETRYPLGILRAWTWIDLDIRALVYPRPVASGPLPGIASDRPEGTSVPVPGQDDFYGLRDYQTRDSLRQVYWRSLAKGQPLQTKQFTAYADTSVWLDWNMFEGLPAEQRLSHLCYWALEYDQSKDEYGLRLPGVSVSPALSEAHRQRVLRELALFGVDDEA</sequence>